<sequence length="950" mass="104918">MVDTIDPRPTTPVTEKDRLARLKALDILDTPPEESFERLTRMASTLLEVPISAVSLIDENRQWFKSVVGLDTRETTREVAFCAHAMRGDTVMEVRDATVDPRFADNPLVTGDPGIRFYAGAPLKTRDGVPLGSLCVIDRKPRTLTATQLQVLQDLAAMAVDAIDLRTALRDATDREEAAKIATAALAASEAAQRAVLDTAVDAIITIDERGIIRTVNPATVRLFGYREEEMVGRNVSMLMPEPHAAAHDAYMARYHRTDDPHIIGVGREVPARRKDGTLFQAELAVSEMRVNGVRGYTGILRDITRRCEIEDEVREKNRLLGMAEEVGQVGHWRVEEETRAVEWSDGMYRIYGLDRDSFTPTVDTVMTRMPERDRERVATAVAATRTDGVPFTLDHAIILPDGTERVVSSSGRQERDEAGNPVALFGIMQDITDRVRAQERLQVAIDHISDGFVLMDEQDRIVVWNDKMLFLYPRAAPLVRMGIKFEDLVRRGVDEGQYPNAIGREEEFIAERMARHRLREEDYEERLVDADGRERYVRVTERNLPDGGRVGIRTDVTDLRVAQREADAANQAKSAFLSSMSHELRTPLNAVLGFAQLLEVSRKDPLSEKQQSHVKQILKGGQHLLDLINEVLDLARIEAGKMTLSIEDIDAADVLGECLPLAETLADKRAITIRVDVTDPAPRVRADFTRFKQVLLNLLSNAVKYNRESGRIIVTVAVDLAKKTARFSVADTGQGIPPEHMDGLFEPFNRLGAEATEVEGTGIGLTLTRELVERMDGAIGVESTVGKGSTFWVEVPLAENCPAGAAAAREAQRAAQALEAGEGALLDVLYVEDNPANMRLMEEVMEDFGTVQLQTAHTAELGLEMIACDRPDLVIMDINLPGIDGIEAVRRLRADPATAELPVIGLSANATAASIQKGLDAGFNAYLTKPVVIPELMGAIDRALKETSR</sequence>
<dbReference type="NCBIfam" id="TIGR00229">
    <property type="entry name" value="sensory_box"/>
    <property type="match status" value="3"/>
</dbReference>
<dbReference type="InterPro" id="IPR013767">
    <property type="entry name" value="PAS_fold"/>
</dbReference>
<evidence type="ECO:0000256" key="8">
    <source>
        <dbReference type="ARBA" id="ARBA00059827"/>
    </source>
</evidence>
<gene>
    <name evidence="15" type="ORF">C882_3486</name>
</gene>
<dbReference type="GO" id="GO:0005524">
    <property type="term" value="F:ATP binding"/>
    <property type="evidence" value="ECO:0007669"/>
    <property type="project" value="UniProtKB-KW"/>
</dbReference>
<dbReference type="Gene3D" id="3.30.565.10">
    <property type="entry name" value="Histidine kinase-like ATPase, C-terminal domain"/>
    <property type="match status" value="1"/>
</dbReference>
<dbReference type="InterPro" id="IPR000700">
    <property type="entry name" value="PAS-assoc_C"/>
</dbReference>
<evidence type="ECO:0000256" key="7">
    <source>
        <dbReference type="ARBA" id="ARBA00022840"/>
    </source>
</evidence>
<dbReference type="Gene3D" id="3.40.50.2300">
    <property type="match status" value="1"/>
</dbReference>
<dbReference type="InterPro" id="IPR036097">
    <property type="entry name" value="HisK_dim/P_sf"/>
</dbReference>
<keyword evidence="16" id="KW-1185">Reference proteome</keyword>
<dbReference type="PRINTS" id="PR00344">
    <property type="entry name" value="BCTRLSENSOR"/>
</dbReference>
<evidence type="ECO:0000259" key="13">
    <source>
        <dbReference type="PROSITE" id="PS50112"/>
    </source>
</evidence>
<evidence type="ECO:0000256" key="3">
    <source>
        <dbReference type="ARBA" id="ARBA00022553"/>
    </source>
</evidence>
<dbReference type="PANTHER" id="PTHR43047">
    <property type="entry name" value="TWO-COMPONENT HISTIDINE PROTEIN KINASE"/>
    <property type="match status" value="1"/>
</dbReference>
<dbReference type="InterPro" id="IPR011006">
    <property type="entry name" value="CheY-like_superfamily"/>
</dbReference>
<comment type="catalytic activity">
    <reaction evidence="1">
        <text>ATP + protein L-histidine = ADP + protein N-phospho-L-histidine.</text>
        <dbReference type="EC" id="2.7.13.3"/>
    </reaction>
</comment>
<evidence type="ECO:0000313" key="16">
    <source>
        <dbReference type="Proteomes" id="UP000009881"/>
    </source>
</evidence>
<dbReference type="SMART" id="SM00091">
    <property type="entry name" value="PAS"/>
    <property type="match status" value="3"/>
</dbReference>
<dbReference type="Pfam" id="PF00512">
    <property type="entry name" value="HisKA"/>
    <property type="match status" value="1"/>
</dbReference>
<reference evidence="15 16" key="1">
    <citation type="journal article" date="2013" name="Genome Announc.">
        <title>Draft Genome Sequence of an Alphaproteobacterium, Caenispirillum salinarum AK4(T), Isolated from a Solar Saltern.</title>
        <authorList>
            <person name="Khatri I."/>
            <person name="Singh A."/>
            <person name="Korpole S."/>
            <person name="Pinnaka A.K."/>
            <person name="Subramanian S."/>
        </authorList>
    </citation>
    <scope>NUCLEOTIDE SEQUENCE [LARGE SCALE GENOMIC DNA]</scope>
    <source>
        <strain evidence="15 16">AK4</strain>
    </source>
</reference>
<evidence type="ECO:0000256" key="9">
    <source>
        <dbReference type="ARBA" id="ARBA00070616"/>
    </source>
</evidence>
<dbReference type="Pfam" id="PF01590">
    <property type="entry name" value="GAF"/>
    <property type="match status" value="1"/>
</dbReference>
<protein>
    <recommendedName>
        <fullName evidence="9">Sensor protein FixL</fullName>
        <ecNumber evidence="2">2.7.13.3</ecNumber>
    </recommendedName>
</protein>
<proteinExistence type="predicted"/>
<dbReference type="SMART" id="SM00387">
    <property type="entry name" value="HATPase_c"/>
    <property type="match status" value="1"/>
</dbReference>
<name>K9HU24_9PROT</name>
<dbReference type="InterPro" id="IPR036890">
    <property type="entry name" value="HATPase_C_sf"/>
</dbReference>
<evidence type="ECO:0000256" key="10">
    <source>
        <dbReference type="PROSITE-ProRule" id="PRU00169"/>
    </source>
</evidence>
<evidence type="ECO:0000259" key="12">
    <source>
        <dbReference type="PROSITE" id="PS50110"/>
    </source>
</evidence>
<dbReference type="AlphaFoldDB" id="K9HU24"/>
<dbReference type="Proteomes" id="UP000009881">
    <property type="component" value="Unassembled WGS sequence"/>
</dbReference>
<dbReference type="SUPFAM" id="SSF55874">
    <property type="entry name" value="ATPase domain of HSP90 chaperone/DNA topoisomerase II/histidine kinase"/>
    <property type="match status" value="1"/>
</dbReference>
<dbReference type="Gene3D" id="3.30.450.20">
    <property type="entry name" value="PAS domain"/>
    <property type="match status" value="3"/>
</dbReference>
<evidence type="ECO:0000256" key="2">
    <source>
        <dbReference type="ARBA" id="ARBA00012438"/>
    </source>
</evidence>
<dbReference type="SMART" id="SM00086">
    <property type="entry name" value="PAC"/>
    <property type="match status" value="3"/>
</dbReference>
<feature type="domain" description="PAC" evidence="14">
    <location>
        <begin position="392"/>
        <end position="444"/>
    </location>
</feature>
<dbReference type="SUPFAM" id="SSF47384">
    <property type="entry name" value="Homodimeric domain of signal transducing histidine kinase"/>
    <property type="match status" value="1"/>
</dbReference>
<dbReference type="Gene3D" id="1.10.287.130">
    <property type="match status" value="1"/>
</dbReference>
<dbReference type="eggNOG" id="COG2205">
    <property type="taxonomic scope" value="Bacteria"/>
</dbReference>
<evidence type="ECO:0000256" key="6">
    <source>
        <dbReference type="ARBA" id="ARBA00022777"/>
    </source>
</evidence>
<dbReference type="Gene3D" id="2.10.70.100">
    <property type="match status" value="1"/>
</dbReference>
<dbReference type="EMBL" id="ANHY01000005">
    <property type="protein sequence ID" value="EKV31736.1"/>
    <property type="molecule type" value="Genomic_DNA"/>
</dbReference>
<dbReference type="SMART" id="SM00388">
    <property type="entry name" value="HisKA"/>
    <property type="match status" value="1"/>
</dbReference>
<dbReference type="Pfam" id="PF00072">
    <property type="entry name" value="Response_reg"/>
    <property type="match status" value="1"/>
</dbReference>
<dbReference type="SUPFAM" id="SSF55785">
    <property type="entry name" value="PYP-like sensor domain (PAS domain)"/>
    <property type="match status" value="3"/>
</dbReference>
<dbReference type="InterPro" id="IPR005467">
    <property type="entry name" value="His_kinase_dom"/>
</dbReference>
<dbReference type="Pfam" id="PF02518">
    <property type="entry name" value="HATPase_c"/>
    <property type="match status" value="1"/>
</dbReference>
<evidence type="ECO:0000259" key="11">
    <source>
        <dbReference type="PROSITE" id="PS50109"/>
    </source>
</evidence>
<dbReference type="InterPro" id="IPR001610">
    <property type="entry name" value="PAC"/>
</dbReference>
<dbReference type="InterPro" id="IPR029016">
    <property type="entry name" value="GAF-like_dom_sf"/>
</dbReference>
<dbReference type="InterPro" id="IPR000014">
    <property type="entry name" value="PAS"/>
</dbReference>
<dbReference type="Pfam" id="PF00989">
    <property type="entry name" value="PAS"/>
    <property type="match status" value="1"/>
</dbReference>
<feature type="domain" description="PAS" evidence="13">
    <location>
        <begin position="189"/>
        <end position="242"/>
    </location>
</feature>
<dbReference type="PROSITE" id="PS50112">
    <property type="entry name" value="PAS"/>
    <property type="match status" value="1"/>
</dbReference>
<feature type="domain" description="Response regulatory" evidence="12">
    <location>
        <begin position="828"/>
        <end position="945"/>
    </location>
</feature>
<dbReference type="STRING" id="1238182.C882_3486"/>
<dbReference type="SMART" id="SM00448">
    <property type="entry name" value="REC"/>
    <property type="match status" value="1"/>
</dbReference>
<evidence type="ECO:0000256" key="5">
    <source>
        <dbReference type="ARBA" id="ARBA00022741"/>
    </source>
</evidence>
<dbReference type="CDD" id="cd16922">
    <property type="entry name" value="HATPase_EvgS-ArcB-TorS-like"/>
    <property type="match status" value="1"/>
</dbReference>
<dbReference type="InterPro" id="IPR003661">
    <property type="entry name" value="HisK_dim/P_dom"/>
</dbReference>
<dbReference type="FunFam" id="3.30.565.10:FF:000006">
    <property type="entry name" value="Sensor histidine kinase WalK"/>
    <property type="match status" value="1"/>
</dbReference>
<keyword evidence="7" id="KW-0067">ATP-binding</keyword>
<dbReference type="InterPro" id="IPR003594">
    <property type="entry name" value="HATPase_dom"/>
</dbReference>
<keyword evidence="3 10" id="KW-0597">Phosphoprotein</keyword>
<dbReference type="EC" id="2.7.13.3" evidence="2"/>
<comment type="function">
    <text evidence="8">Putative oxygen sensor; modulates the activity of FixJ, a transcriptional activator of nitrogen fixation fixK gene. FixL probably acts as a kinase that phosphorylates FixJ.</text>
</comment>
<feature type="modified residue" description="4-aspartylphosphate" evidence="10">
    <location>
        <position position="878"/>
    </location>
</feature>
<dbReference type="InterPro" id="IPR013655">
    <property type="entry name" value="PAS_fold_3"/>
</dbReference>
<feature type="domain" description="Histidine kinase" evidence="11">
    <location>
        <begin position="580"/>
        <end position="800"/>
    </location>
</feature>
<dbReference type="Pfam" id="PF08447">
    <property type="entry name" value="PAS_3"/>
    <property type="match status" value="1"/>
</dbReference>
<accession>K9HU24</accession>
<dbReference type="Pfam" id="PF12860">
    <property type="entry name" value="PAS_7"/>
    <property type="match status" value="1"/>
</dbReference>
<dbReference type="FunFam" id="3.30.450.20:FF:000060">
    <property type="entry name" value="Sensor protein FixL"/>
    <property type="match status" value="1"/>
</dbReference>
<evidence type="ECO:0000256" key="4">
    <source>
        <dbReference type="ARBA" id="ARBA00022679"/>
    </source>
</evidence>
<dbReference type="CDD" id="cd00082">
    <property type="entry name" value="HisKA"/>
    <property type="match status" value="1"/>
</dbReference>
<dbReference type="Gene3D" id="3.30.450.40">
    <property type="match status" value="1"/>
</dbReference>
<keyword evidence="4" id="KW-0808">Transferase</keyword>
<dbReference type="InterPro" id="IPR001789">
    <property type="entry name" value="Sig_transdc_resp-reg_receiver"/>
</dbReference>
<dbReference type="InterPro" id="IPR004358">
    <property type="entry name" value="Sig_transdc_His_kin-like_C"/>
</dbReference>
<dbReference type="PROSITE" id="PS50110">
    <property type="entry name" value="RESPONSE_REGULATORY"/>
    <property type="match status" value="1"/>
</dbReference>
<dbReference type="GO" id="GO:0000155">
    <property type="term" value="F:phosphorelay sensor kinase activity"/>
    <property type="evidence" value="ECO:0007669"/>
    <property type="project" value="InterPro"/>
</dbReference>
<dbReference type="SUPFAM" id="SSF52172">
    <property type="entry name" value="CheY-like"/>
    <property type="match status" value="1"/>
</dbReference>
<evidence type="ECO:0000259" key="14">
    <source>
        <dbReference type="PROSITE" id="PS50113"/>
    </source>
</evidence>
<keyword evidence="5" id="KW-0547">Nucleotide-binding</keyword>
<dbReference type="InterPro" id="IPR003018">
    <property type="entry name" value="GAF"/>
</dbReference>
<dbReference type="PATRIC" id="fig|1238182.3.peg.1156"/>
<organism evidence="15 16">
    <name type="scientific">Caenispirillum salinarum AK4</name>
    <dbReference type="NCBI Taxonomy" id="1238182"/>
    <lineage>
        <taxon>Bacteria</taxon>
        <taxon>Pseudomonadati</taxon>
        <taxon>Pseudomonadota</taxon>
        <taxon>Alphaproteobacteria</taxon>
        <taxon>Rhodospirillales</taxon>
        <taxon>Novispirillaceae</taxon>
        <taxon>Caenispirillum</taxon>
    </lineage>
</organism>
<dbReference type="PROSITE" id="PS50109">
    <property type="entry name" value="HIS_KIN"/>
    <property type="match status" value="1"/>
</dbReference>
<dbReference type="SMART" id="SM00065">
    <property type="entry name" value="GAF"/>
    <property type="match status" value="1"/>
</dbReference>
<keyword evidence="6" id="KW-0418">Kinase</keyword>
<comment type="caution">
    <text evidence="15">The sequence shown here is derived from an EMBL/GenBank/DDBJ whole genome shotgun (WGS) entry which is preliminary data.</text>
</comment>
<dbReference type="InterPro" id="IPR035965">
    <property type="entry name" value="PAS-like_dom_sf"/>
</dbReference>
<feature type="domain" description="PAC" evidence="14">
    <location>
        <begin position="266"/>
        <end position="316"/>
    </location>
</feature>
<dbReference type="CDD" id="cd00130">
    <property type="entry name" value="PAS"/>
    <property type="match status" value="2"/>
</dbReference>
<evidence type="ECO:0000256" key="1">
    <source>
        <dbReference type="ARBA" id="ARBA00000085"/>
    </source>
</evidence>
<dbReference type="GO" id="GO:0006355">
    <property type="term" value="P:regulation of DNA-templated transcription"/>
    <property type="evidence" value="ECO:0007669"/>
    <property type="project" value="InterPro"/>
</dbReference>
<evidence type="ECO:0000313" key="15">
    <source>
        <dbReference type="EMBL" id="EKV31736.1"/>
    </source>
</evidence>
<dbReference type="PROSITE" id="PS50113">
    <property type="entry name" value="PAC"/>
    <property type="match status" value="2"/>
</dbReference>
<dbReference type="SUPFAM" id="SSF55781">
    <property type="entry name" value="GAF domain-like"/>
    <property type="match status" value="1"/>
</dbReference>